<dbReference type="RefSeq" id="XP_013772554.1">
    <property type="nucleotide sequence ID" value="XM_013917100.2"/>
</dbReference>
<dbReference type="Proteomes" id="UP000694941">
    <property type="component" value="Unplaced"/>
</dbReference>
<dbReference type="EC" id="5.3.3.12" evidence="8"/>
<dbReference type="InterPro" id="IPR014347">
    <property type="entry name" value="Tautomerase/MIF_sf"/>
</dbReference>
<comment type="catalytic activity">
    <reaction evidence="7">
        <text>L-dopachrome = 5,6-dihydroxyindole-2-carboxylate</text>
        <dbReference type="Rhea" id="RHEA:13041"/>
        <dbReference type="ChEBI" id="CHEBI:16875"/>
        <dbReference type="ChEBI" id="CHEBI:57509"/>
        <dbReference type="EC" id="5.3.3.12"/>
    </reaction>
</comment>
<dbReference type="PANTHER" id="PTHR11954:SF6">
    <property type="entry name" value="MACROPHAGE MIGRATION INHIBITORY FACTOR"/>
    <property type="match status" value="1"/>
</dbReference>
<evidence type="ECO:0000313" key="14">
    <source>
        <dbReference type="RefSeq" id="XP_013772554.1"/>
    </source>
</evidence>
<dbReference type="Pfam" id="PF01187">
    <property type="entry name" value="MIF"/>
    <property type="match status" value="1"/>
</dbReference>
<dbReference type="PROSITE" id="PS01158">
    <property type="entry name" value="MIF"/>
    <property type="match status" value="1"/>
</dbReference>
<dbReference type="GeneID" id="106457662"/>
<evidence type="ECO:0000256" key="12">
    <source>
        <dbReference type="ARBA" id="ARBA00042730"/>
    </source>
</evidence>
<keyword evidence="4" id="KW-0964">Secreted</keyword>
<keyword evidence="13" id="KW-1185">Reference proteome</keyword>
<proteinExistence type="inferred from homology"/>
<dbReference type="PANTHER" id="PTHR11954">
    <property type="entry name" value="D-DOPACHROME DECARBOXYLASE"/>
    <property type="match status" value="1"/>
</dbReference>
<comment type="similarity">
    <text evidence="2">Belongs to the MIF family.</text>
</comment>
<evidence type="ECO:0000256" key="11">
    <source>
        <dbReference type="ARBA" id="ARBA00041912"/>
    </source>
</evidence>
<gene>
    <name evidence="14" type="primary">LOC106457662</name>
</gene>
<accession>A0ABM1B0Y4</accession>
<reference evidence="14" key="1">
    <citation type="submission" date="2025-08" db="UniProtKB">
        <authorList>
            <consortium name="RefSeq"/>
        </authorList>
    </citation>
    <scope>IDENTIFICATION</scope>
    <source>
        <tissue evidence="14">Muscle</tissue>
    </source>
</reference>
<dbReference type="InterPro" id="IPR019829">
    <property type="entry name" value="Macrophage_inhib_fac_CS"/>
</dbReference>
<comment type="catalytic activity">
    <reaction evidence="6">
        <text>3-phenylpyruvate = enol-phenylpyruvate</text>
        <dbReference type="Rhea" id="RHEA:17097"/>
        <dbReference type="ChEBI" id="CHEBI:16815"/>
        <dbReference type="ChEBI" id="CHEBI:18005"/>
        <dbReference type="EC" id="5.3.2.1"/>
    </reaction>
</comment>
<evidence type="ECO:0000256" key="5">
    <source>
        <dbReference type="ARBA" id="ARBA00023235"/>
    </source>
</evidence>
<dbReference type="EC" id="5.3.2.1" evidence="9"/>
<organism evidence="13 14">
    <name type="scientific">Limulus polyphemus</name>
    <name type="common">Atlantic horseshoe crab</name>
    <dbReference type="NCBI Taxonomy" id="6850"/>
    <lineage>
        <taxon>Eukaryota</taxon>
        <taxon>Metazoa</taxon>
        <taxon>Ecdysozoa</taxon>
        <taxon>Arthropoda</taxon>
        <taxon>Chelicerata</taxon>
        <taxon>Merostomata</taxon>
        <taxon>Xiphosura</taxon>
        <taxon>Limulidae</taxon>
        <taxon>Limulus</taxon>
    </lineage>
</organism>
<evidence type="ECO:0000256" key="7">
    <source>
        <dbReference type="ARBA" id="ARBA00036823"/>
    </source>
</evidence>
<evidence type="ECO:0000256" key="9">
    <source>
        <dbReference type="ARBA" id="ARBA00039086"/>
    </source>
</evidence>
<dbReference type="SUPFAM" id="SSF55331">
    <property type="entry name" value="Tautomerase/MIF"/>
    <property type="match status" value="1"/>
</dbReference>
<evidence type="ECO:0000256" key="3">
    <source>
        <dbReference type="ARBA" id="ARBA00022514"/>
    </source>
</evidence>
<dbReference type="InterPro" id="IPR001398">
    <property type="entry name" value="Macrophage_inhib_fac"/>
</dbReference>
<evidence type="ECO:0000256" key="4">
    <source>
        <dbReference type="ARBA" id="ARBA00022525"/>
    </source>
</evidence>
<name>A0ABM1B0Y4_LIMPO</name>
<comment type="subcellular location">
    <subcellularLocation>
        <location evidence="1">Secreted</location>
    </subcellularLocation>
</comment>
<evidence type="ECO:0000256" key="6">
    <source>
        <dbReference type="ARBA" id="ARBA00036735"/>
    </source>
</evidence>
<sequence length="118" mass="12940">MPVFTLNTNLPKDKIPDDFLKKTAEVIQQTLGKPISYVIVHVNPDQLISFGGGNEPCASATLMSIGALGKQENKKHSAALYKHIEKTLGITSDKMYIQYINANKADVGYVGKTFDDLL</sequence>
<evidence type="ECO:0000313" key="13">
    <source>
        <dbReference type="Proteomes" id="UP000694941"/>
    </source>
</evidence>
<evidence type="ECO:0000256" key="2">
    <source>
        <dbReference type="ARBA" id="ARBA00005851"/>
    </source>
</evidence>
<keyword evidence="3" id="KW-0202">Cytokine</keyword>
<dbReference type="Gene3D" id="3.30.429.10">
    <property type="entry name" value="Macrophage Migration Inhibitory Factor"/>
    <property type="match status" value="1"/>
</dbReference>
<protein>
    <recommendedName>
        <fullName evidence="12">L-dopachrome isomerase</fullName>
        <ecNumber evidence="9">5.3.2.1</ecNumber>
        <ecNumber evidence="8">5.3.3.12</ecNumber>
    </recommendedName>
    <alternativeName>
        <fullName evidence="10">L-dopachrome tautomerase</fullName>
    </alternativeName>
    <alternativeName>
        <fullName evidence="11">Phenylpyruvate tautomerase</fullName>
    </alternativeName>
</protein>
<evidence type="ECO:0000256" key="10">
    <source>
        <dbReference type="ARBA" id="ARBA00041631"/>
    </source>
</evidence>
<evidence type="ECO:0000256" key="8">
    <source>
        <dbReference type="ARBA" id="ARBA00038932"/>
    </source>
</evidence>
<evidence type="ECO:0000256" key="1">
    <source>
        <dbReference type="ARBA" id="ARBA00004613"/>
    </source>
</evidence>
<keyword evidence="5" id="KW-0413">Isomerase</keyword>